<name>A0A2M4DDE6_ANODA</name>
<dbReference type="EMBL" id="GGFL01011351">
    <property type="protein sequence ID" value="MBW75529.1"/>
    <property type="molecule type" value="Transcribed_RNA"/>
</dbReference>
<evidence type="ECO:0000256" key="1">
    <source>
        <dbReference type="SAM" id="SignalP"/>
    </source>
</evidence>
<feature type="signal peptide" evidence="1">
    <location>
        <begin position="1"/>
        <end position="19"/>
    </location>
</feature>
<accession>A0A2M4DDE6</accession>
<keyword evidence="1" id="KW-0732">Signal</keyword>
<proteinExistence type="predicted"/>
<sequence length="70" mass="7845">MRALLACLLIAWAASLEHCHWHTESRFERTAARNIALTVCTQEAGGMLYLSEVEVAKPNCSRRSGNQRSK</sequence>
<evidence type="ECO:0000313" key="2">
    <source>
        <dbReference type="EMBL" id="MBW75529.1"/>
    </source>
</evidence>
<dbReference type="AlphaFoldDB" id="A0A2M4DDE6"/>
<feature type="chain" id="PRO_5014882664" evidence="1">
    <location>
        <begin position="20"/>
        <end position="70"/>
    </location>
</feature>
<protein>
    <submittedName>
        <fullName evidence="2">Putative secreted protein</fullName>
    </submittedName>
</protein>
<organism evidence="2">
    <name type="scientific">Anopheles darlingi</name>
    <name type="common">Mosquito</name>
    <dbReference type="NCBI Taxonomy" id="43151"/>
    <lineage>
        <taxon>Eukaryota</taxon>
        <taxon>Metazoa</taxon>
        <taxon>Ecdysozoa</taxon>
        <taxon>Arthropoda</taxon>
        <taxon>Hexapoda</taxon>
        <taxon>Insecta</taxon>
        <taxon>Pterygota</taxon>
        <taxon>Neoptera</taxon>
        <taxon>Endopterygota</taxon>
        <taxon>Diptera</taxon>
        <taxon>Nematocera</taxon>
        <taxon>Culicoidea</taxon>
        <taxon>Culicidae</taxon>
        <taxon>Anophelinae</taxon>
        <taxon>Anopheles</taxon>
    </lineage>
</organism>
<reference evidence="2" key="1">
    <citation type="submission" date="2018-01" db="EMBL/GenBank/DDBJ databases">
        <title>An insight into the sialome of Amazonian anophelines.</title>
        <authorList>
            <person name="Ribeiro J.M."/>
            <person name="Scarpassa V."/>
            <person name="Calvo E."/>
        </authorList>
    </citation>
    <scope>NUCLEOTIDE SEQUENCE</scope>
</reference>